<dbReference type="Proteomes" id="UP000287224">
    <property type="component" value="Unassembled WGS sequence"/>
</dbReference>
<evidence type="ECO:0000256" key="1">
    <source>
        <dbReference type="SAM" id="Phobius"/>
    </source>
</evidence>
<comment type="caution">
    <text evidence="2">The sequence shown here is derived from an EMBL/GenBank/DDBJ whole genome shotgun (WGS) entry which is preliminary data.</text>
</comment>
<dbReference type="AlphaFoldDB" id="A0A401ZQA2"/>
<gene>
    <name evidence="2" type="ORF">KDAU_63190</name>
</gene>
<reference evidence="3" key="1">
    <citation type="submission" date="2018-12" db="EMBL/GenBank/DDBJ databases">
        <title>Tengunoibacter tsumagoiensis gen. nov., sp. nov., Dictyobacter kobayashii sp. nov., D. alpinus sp. nov., and D. joshuensis sp. nov. and description of Dictyobacteraceae fam. nov. within the order Ktedonobacterales isolated from Tengu-no-mugimeshi.</title>
        <authorList>
            <person name="Wang C.M."/>
            <person name="Zheng Y."/>
            <person name="Sakai Y."/>
            <person name="Toyoda A."/>
            <person name="Minakuchi Y."/>
            <person name="Abe K."/>
            <person name="Yokota A."/>
            <person name="Yabe S."/>
        </authorList>
    </citation>
    <scope>NUCLEOTIDE SEQUENCE [LARGE SCALE GENOMIC DNA]</scope>
    <source>
        <strain evidence="3">S-27</strain>
    </source>
</reference>
<dbReference type="RefSeq" id="WP_126601449.1">
    <property type="nucleotide sequence ID" value="NZ_BIFQ01000002.1"/>
</dbReference>
<feature type="transmembrane region" description="Helical" evidence="1">
    <location>
        <begin position="87"/>
        <end position="106"/>
    </location>
</feature>
<sequence length="161" mass="17776">MNLNMAHIHIIVNHIPIIGTPFVALTFLIALIFRNVFLQKLSLWFLVLAALATAVAYLTGDGAAHIVESFNHVSPALIQDHESMARISLIIMFFTGIVAVFGILFYTRKPVLPRYLQIIVMAVLVINTGVLIYVGYLGGLISHPEIRSFLDASQHLALLLS</sequence>
<name>A0A401ZQA2_9CHLR</name>
<accession>A0A401ZQA2</accession>
<feature type="transmembrane region" description="Helical" evidence="1">
    <location>
        <begin position="118"/>
        <end position="141"/>
    </location>
</feature>
<keyword evidence="1" id="KW-0472">Membrane</keyword>
<proteinExistence type="predicted"/>
<keyword evidence="3" id="KW-1185">Reference proteome</keyword>
<keyword evidence="1" id="KW-1133">Transmembrane helix</keyword>
<feature type="transmembrane region" description="Helical" evidence="1">
    <location>
        <begin position="43"/>
        <end position="67"/>
    </location>
</feature>
<evidence type="ECO:0008006" key="4">
    <source>
        <dbReference type="Google" id="ProtNLM"/>
    </source>
</evidence>
<dbReference type="EMBL" id="BIFQ01000002">
    <property type="protein sequence ID" value="GCE08990.1"/>
    <property type="molecule type" value="Genomic_DNA"/>
</dbReference>
<evidence type="ECO:0000313" key="3">
    <source>
        <dbReference type="Proteomes" id="UP000287224"/>
    </source>
</evidence>
<dbReference type="OrthoDB" id="162248at2"/>
<keyword evidence="1" id="KW-0812">Transmembrane</keyword>
<feature type="transmembrane region" description="Helical" evidence="1">
    <location>
        <begin position="6"/>
        <end position="31"/>
    </location>
</feature>
<organism evidence="2 3">
    <name type="scientific">Dictyobacter aurantiacus</name>
    <dbReference type="NCBI Taxonomy" id="1936993"/>
    <lineage>
        <taxon>Bacteria</taxon>
        <taxon>Bacillati</taxon>
        <taxon>Chloroflexota</taxon>
        <taxon>Ktedonobacteria</taxon>
        <taxon>Ktedonobacterales</taxon>
        <taxon>Dictyobacteraceae</taxon>
        <taxon>Dictyobacter</taxon>
    </lineage>
</organism>
<protein>
    <recommendedName>
        <fullName evidence="4">DUF2231 domain-containing protein</fullName>
    </recommendedName>
</protein>
<evidence type="ECO:0000313" key="2">
    <source>
        <dbReference type="EMBL" id="GCE08990.1"/>
    </source>
</evidence>